<dbReference type="Proteomes" id="UP000237472">
    <property type="component" value="Unassembled WGS sequence"/>
</dbReference>
<proteinExistence type="predicted"/>
<evidence type="ECO:0008006" key="3">
    <source>
        <dbReference type="Google" id="ProtNLM"/>
    </source>
</evidence>
<dbReference type="OrthoDB" id="5329998at2"/>
<evidence type="ECO:0000313" key="1">
    <source>
        <dbReference type="EMBL" id="PHY89399.1"/>
    </source>
</evidence>
<sequence length="570" mass="68195">GGGNPLSLIFRLLKIKFHHKKLTKFRKTLELARADLAYPPLRQCPDFNEALWIKTWLTYRVGAILLECDKRKFMGGYLSFFSKIEQTKRDFKALQNSKIYSIKHKLKFKDEVSFELFLKNYSKLESLILSCENYEALSELLLSNTSFVLQNYERVQKWLNSNEFKQNYERQNHPYPSLLNPNKLNDENEPLNYNKISAELAWELNLPLPRKYNFAYTLMHGAGGSSFYWFMRSLKVKCANSWIGDDREYYKENYTLLRHSKGDFWIWIIHYAFFHYKKTLQLLDPNAPLLILVRDPISVWKHLINHQSGSSRTKNVFSLDDDYALLIPDILYTRAFYENEKYKSEKSTAPNLENLHLHSGTMVFDDVRKIIAHKEVFYIDMQEIMPQNAFKTLSYLANKFHFNAPNSKEKNFYEIMHNTGGIVAILDFKIMLDEDLFVYVDSAKTRRYLDKNYININEEILGLDPENFKLCIKKEHYDLLLKSEFYEKTKRYLKGLYAYYLKRVEIEKKKLLTEEQMLEYFKNDKALALKFKKVFDEELHHIKTHRPDIVELWKYYKEFEKICEEFENKH</sequence>
<comment type="caution">
    <text evidence="1">The sequence shown here is derived from an EMBL/GenBank/DDBJ whole genome shotgun (WGS) entry which is preliminary data.</text>
</comment>
<name>A0A2G4QYM3_9BACT</name>
<dbReference type="RefSeq" id="WP_099462728.1">
    <property type="nucleotide sequence ID" value="NZ_LDWY01000095.1"/>
</dbReference>
<dbReference type="Pfam" id="PF11186">
    <property type="entry name" value="DUF2972"/>
    <property type="match status" value="1"/>
</dbReference>
<protein>
    <recommendedName>
        <fullName evidence="3">DUF2972 domain-containing protein</fullName>
    </recommendedName>
</protein>
<dbReference type="EMBL" id="LDWY01000095">
    <property type="protein sequence ID" value="PHY89399.1"/>
    <property type="molecule type" value="Genomic_DNA"/>
</dbReference>
<feature type="non-terminal residue" evidence="1">
    <location>
        <position position="1"/>
    </location>
</feature>
<evidence type="ECO:0000313" key="2">
    <source>
        <dbReference type="Proteomes" id="UP000237472"/>
    </source>
</evidence>
<organism evidence="1 2">
    <name type="scientific">Campylobacter vulpis</name>
    <dbReference type="NCBI Taxonomy" id="1655500"/>
    <lineage>
        <taxon>Bacteria</taxon>
        <taxon>Pseudomonadati</taxon>
        <taxon>Campylobacterota</taxon>
        <taxon>Epsilonproteobacteria</taxon>
        <taxon>Campylobacterales</taxon>
        <taxon>Campylobacteraceae</taxon>
        <taxon>Campylobacter</taxon>
    </lineage>
</organism>
<reference evidence="2" key="1">
    <citation type="submission" date="2015-06" db="EMBL/GenBank/DDBJ databases">
        <authorList>
            <person name="Parisi A."/>
            <person name="Chiara M."/>
            <person name="Florio D."/>
            <person name="Miccolupo A."/>
            <person name="Manzari C."/>
            <person name="Mion D."/>
            <person name="Caruso M."/>
            <person name="D'erchia A.M."/>
            <person name="Zanoni R."/>
        </authorList>
    </citation>
    <scope>NUCLEOTIDE SEQUENCE [LARGE SCALE GENOMIC DNA]</scope>
    <source>
        <strain evidence="2">73/13</strain>
    </source>
</reference>
<dbReference type="AlphaFoldDB" id="A0A2G4QYM3"/>
<accession>A0A2G4QYM3</accession>
<gene>
    <name evidence="1" type="ORF">AA994_08020</name>
</gene>
<dbReference type="InterPro" id="IPR021353">
    <property type="entry name" value="DUF2972"/>
</dbReference>